<dbReference type="STRING" id="45351.A7T217"/>
<keyword evidence="2 6" id="KW-0812">Transmembrane</keyword>
<gene>
    <name evidence="7" type="ORF">NEMVEDRAFT_v1g221163</name>
</gene>
<evidence type="ECO:0000256" key="6">
    <source>
        <dbReference type="SAM" id="Phobius"/>
    </source>
</evidence>
<reference evidence="7 8" key="1">
    <citation type="journal article" date="2007" name="Science">
        <title>Sea anemone genome reveals ancestral eumetazoan gene repertoire and genomic organization.</title>
        <authorList>
            <person name="Putnam N.H."/>
            <person name="Srivastava M."/>
            <person name="Hellsten U."/>
            <person name="Dirks B."/>
            <person name="Chapman J."/>
            <person name="Salamov A."/>
            <person name="Terry A."/>
            <person name="Shapiro H."/>
            <person name="Lindquist E."/>
            <person name="Kapitonov V.V."/>
            <person name="Jurka J."/>
            <person name="Genikhovich G."/>
            <person name="Grigoriev I.V."/>
            <person name="Lucas S.M."/>
            <person name="Steele R.E."/>
            <person name="Finnerty J.R."/>
            <person name="Technau U."/>
            <person name="Martindale M.Q."/>
            <person name="Rokhsar D.S."/>
        </authorList>
    </citation>
    <scope>NUCLEOTIDE SEQUENCE [LARGE SCALE GENOMIC DNA]</scope>
    <source>
        <strain evidence="8">CH2 X CH6</strain>
    </source>
</reference>
<evidence type="ECO:0000256" key="1">
    <source>
        <dbReference type="ARBA" id="ARBA00004141"/>
    </source>
</evidence>
<dbReference type="InterPro" id="IPR000832">
    <property type="entry name" value="GPCR_2_secretin-like"/>
</dbReference>
<dbReference type="PANTHER" id="PTHR12011:SF347">
    <property type="entry name" value="FI21270P1-RELATED"/>
    <property type="match status" value="1"/>
</dbReference>
<feature type="transmembrane region" description="Helical" evidence="6">
    <location>
        <begin position="93"/>
        <end position="114"/>
    </location>
</feature>
<accession>A7T217</accession>
<organism evidence="7 8">
    <name type="scientific">Nematostella vectensis</name>
    <name type="common">Starlet sea anemone</name>
    <dbReference type="NCBI Taxonomy" id="45351"/>
    <lineage>
        <taxon>Eukaryota</taxon>
        <taxon>Metazoa</taxon>
        <taxon>Cnidaria</taxon>
        <taxon>Anthozoa</taxon>
        <taxon>Hexacorallia</taxon>
        <taxon>Actiniaria</taxon>
        <taxon>Edwardsiidae</taxon>
        <taxon>Nematostella</taxon>
    </lineage>
</organism>
<dbReference type="GO" id="GO:0004930">
    <property type="term" value="F:G protein-coupled receptor activity"/>
    <property type="evidence" value="ECO:0007669"/>
    <property type="project" value="InterPro"/>
</dbReference>
<feature type="compositionally biased region" description="Low complexity" evidence="5">
    <location>
        <begin position="134"/>
        <end position="150"/>
    </location>
</feature>
<dbReference type="Proteomes" id="UP000001593">
    <property type="component" value="Unassembled WGS sequence"/>
</dbReference>
<comment type="subcellular location">
    <subcellularLocation>
        <location evidence="1">Membrane</location>
        <topology evidence="1">Multi-pass membrane protein</topology>
    </subcellularLocation>
</comment>
<evidence type="ECO:0000256" key="2">
    <source>
        <dbReference type="ARBA" id="ARBA00022692"/>
    </source>
</evidence>
<feature type="compositionally biased region" description="Polar residues" evidence="5">
    <location>
        <begin position="167"/>
        <end position="177"/>
    </location>
</feature>
<feature type="transmembrane region" description="Helical" evidence="6">
    <location>
        <begin position="22"/>
        <end position="48"/>
    </location>
</feature>
<dbReference type="HOGENOM" id="CLU_1333341_0_0_1"/>
<dbReference type="AlphaFoldDB" id="A7T217"/>
<dbReference type="InParanoid" id="A7T217"/>
<keyword evidence="8" id="KW-1185">Reference proteome</keyword>
<dbReference type="Gene3D" id="1.20.1070.10">
    <property type="entry name" value="Rhodopsin 7-helix transmembrane proteins"/>
    <property type="match status" value="1"/>
</dbReference>
<protein>
    <submittedName>
        <fullName evidence="7">Uncharacterized protein</fullName>
    </submittedName>
</protein>
<dbReference type="PANTHER" id="PTHR12011">
    <property type="entry name" value="ADHESION G-PROTEIN COUPLED RECEPTOR"/>
    <property type="match status" value="1"/>
</dbReference>
<evidence type="ECO:0000256" key="3">
    <source>
        <dbReference type="ARBA" id="ARBA00022989"/>
    </source>
</evidence>
<keyword evidence="3 6" id="KW-1133">Transmembrane helix</keyword>
<dbReference type="PhylomeDB" id="A7T217"/>
<dbReference type="EMBL" id="DS470187">
    <property type="protein sequence ID" value="EDO29998.1"/>
    <property type="molecule type" value="Genomic_DNA"/>
</dbReference>
<feature type="region of interest" description="Disordered" evidence="5">
    <location>
        <begin position="134"/>
        <end position="189"/>
    </location>
</feature>
<keyword evidence="4 6" id="KW-0472">Membrane</keyword>
<evidence type="ECO:0000313" key="7">
    <source>
        <dbReference type="EMBL" id="EDO29998.1"/>
    </source>
</evidence>
<dbReference type="GO" id="GO:0016020">
    <property type="term" value="C:membrane"/>
    <property type="evidence" value="ECO:0007669"/>
    <property type="project" value="UniProtKB-SubCell"/>
</dbReference>
<evidence type="ECO:0000256" key="4">
    <source>
        <dbReference type="ARBA" id="ARBA00023136"/>
    </source>
</evidence>
<proteinExistence type="predicted"/>
<sequence>MEGGIDNYTNNEFCWVSFSNGLVWTFVAPVLLISLYLFTILNSLQVLVSYKRTLNSGVPRFSSLGPCQSWVCLQYLFTILNSLQVLANPGFVFQYLFTILNSLQGLLIFVLHVLRSSEIRHAFERRRRQWQTTRATDLSSSRSHSDNSASYATPYKPRPLKDHDSDSLQGKRNQVAPSPTPIRADSARTIMTPIECARDNFATDAL</sequence>
<evidence type="ECO:0000256" key="5">
    <source>
        <dbReference type="SAM" id="MobiDB-lite"/>
    </source>
</evidence>
<dbReference type="Pfam" id="PF00002">
    <property type="entry name" value="7tm_2"/>
    <property type="match status" value="1"/>
</dbReference>
<name>A7T217_NEMVE</name>
<evidence type="ECO:0000313" key="8">
    <source>
        <dbReference type="Proteomes" id="UP000001593"/>
    </source>
</evidence>